<comment type="caution">
    <text evidence="1">The sequence shown here is derived from an EMBL/GenBank/DDBJ whole genome shotgun (WGS) entry which is preliminary data.</text>
</comment>
<dbReference type="SUPFAM" id="SSF56281">
    <property type="entry name" value="Metallo-hydrolase/oxidoreductase"/>
    <property type="match status" value="1"/>
</dbReference>
<keyword evidence="2" id="KW-1185">Reference proteome</keyword>
<sequence length="380" mass="41957">MDAFAPKITVVQYSAFTLGSILERQPWGTRMVRYWILTLLLLVFDPRVAFAVAEPSDTASTPTFQFLGIGGYLIRWRGEALLIAPLFSHPSPFTLSMKPDEEKLSRKMPAADDVTMLLIGHGHYDHLLDVPWIMQHRAPNAIAYGSVTVGRILRAVITPERVVDAQSTMAKVNADQPADKGAWIESSRKHFRAMPIQSMHAPHFAGYTLASGSYDDDPDLTELPSTALGWKQGQVLAWMIDLLDDAGKTVLRIHYLDSASTPPFGLPVLEDDGNAVDVQILAVSSWQKVDDYPSVLLARTKPRLVVLGHWENFLVDDAKGAEDLPLQDIDDMIKVTCKSVPSGKVIKPQPLDLIKLTLRSDATVNVAQEEADSIPNLCEP</sequence>
<reference evidence="1" key="1">
    <citation type="submission" date="2024-01" db="EMBL/GenBank/DDBJ databases">
        <title>Unpublished Manusciprt.</title>
        <authorList>
            <person name="Duman M."/>
            <person name="Valdes E.G."/>
            <person name="Ajmi N."/>
            <person name="Altun S."/>
            <person name="Saticioglu I.B."/>
        </authorList>
    </citation>
    <scope>NUCLEOTIDE SEQUENCE</scope>
    <source>
        <strain evidence="1">137P</strain>
    </source>
</reference>
<dbReference type="InterPro" id="IPR036866">
    <property type="entry name" value="RibonucZ/Hydroxyglut_hydro"/>
</dbReference>
<dbReference type="EMBL" id="JAZDCT010000003">
    <property type="protein sequence ID" value="MEE1886704.1"/>
    <property type="molecule type" value="Genomic_DNA"/>
</dbReference>
<name>A0ABU7H5V0_9PSED</name>
<accession>A0ABU7H5V0</accession>
<dbReference type="Gene3D" id="3.60.15.10">
    <property type="entry name" value="Ribonuclease Z/Hydroxyacylglutathione hydrolase-like"/>
    <property type="match status" value="1"/>
</dbReference>
<gene>
    <name evidence="1" type="ORF">V0R62_03455</name>
</gene>
<proteinExistence type="predicted"/>
<dbReference type="RefSeq" id="WP_330102757.1">
    <property type="nucleotide sequence ID" value="NZ_JAZDCT010000003.1"/>
</dbReference>
<organism evidence="1 2">
    <name type="scientific">Pseudomonas carassii</name>
    <dbReference type="NCBI Taxonomy" id="3115855"/>
    <lineage>
        <taxon>Bacteria</taxon>
        <taxon>Pseudomonadati</taxon>
        <taxon>Pseudomonadota</taxon>
        <taxon>Gammaproteobacteria</taxon>
        <taxon>Pseudomonadales</taxon>
        <taxon>Pseudomonadaceae</taxon>
        <taxon>Pseudomonas</taxon>
    </lineage>
</organism>
<evidence type="ECO:0000313" key="2">
    <source>
        <dbReference type="Proteomes" id="UP001354227"/>
    </source>
</evidence>
<protein>
    <submittedName>
        <fullName evidence="1">MBL fold metallo-hydrolase</fullName>
    </submittedName>
</protein>
<dbReference type="Proteomes" id="UP001354227">
    <property type="component" value="Unassembled WGS sequence"/>
</dbReference>
<evidence type="ECO:0000313" key="1">
    <source>
        <dbReference type="EMBL" id="MEE1886704.1"/>
    </source>
</evidence>